<evidence type="ECO:0000313" key="2">
    <source>
        <dbReference type="Proteomes" id="UP000075320"/>
    </source>
</evidence>
<keyword evidence="2" id="KW-1185">Reference proteome</keyword>
<name>A0A150WLM3_BDEBC</name>
<dbReference type="Proteomes" id="UP000075320">
    <property type="component" value="Unassembled WGS sequence"/>
</dbReference>
<accession>A0A150WLM3</accession>
<protein>
    <submittedName>
        <fullName evidence="1">Uncharacterized protein</fullName>
    </submittedName>
</protein>
<proteinExistence type="predicted"/>
<dbReference type="EMBL" id="LUKE01000002">
    <property type="protein sequence ID" value="KYG64806.1"/>
    <property type="molecule type" value="Genomic_DNA"/>
</dbReference>
<gene>
    <name evidence="1" type="ORF">AZI86_11415</name>
</gene>
<comment type="caution">
    <text evidence="1">The sequence shown here is derived from an EMBL/GenBank/DDBJ whole genome shotgun (WGS) entry which is preliminary data.</text>
</comment>
<sequence>MNVDWDSWLKLLSVKGHIYVEIFAHDHRYYFFKLERNAAITNGADLLKMIADYYPQAKPSSSPTRGINPTLVLKESDLFIFRRSAS</sequence>
<evidence type="ECO:0000313" key="1">
    <source>
        <dbReference type="EMBL" id="KYG64806.1"/>
    </source>
</evidence>
<dbReference type="AlphaFoldDB" id="A0A150WLM3"/>
<reference evidence="1 2" key="1">
    <citation type="submission" date="2016-03" db="EMBL/GenBank/DDBJ databases">
        <authorList>
            <person name="Ploux O."/>
        </authorList>
    </citation>
    <scope>NUCLEOTIDE SEQUENCE [LARGE SCALE GENOMIC DNA]</scope>
    <source>
        <strain evidence="1 2">R0</strain>
    </source>
</reference>
<dbReference type="RefSeq" id="WP_061835317.1">
    <property type="nucleotide sequence ID" value="NZ_LUKE01000002.1"/>
</dbReference>
<organism evidence="1 2">
    <name type="scientific">Bdellovibrio bacteriovorus</name>
    <dbReference type="NCBI Taxonomy" id="959"/>
    <lineage>
        <taxon>Bacteria</taxon>
        <taxon>Pseudomonadati</taxon>
        <taxon>Bdellovibrionota</taxon>
        <taxon>Bdellovibrionia</taxon>
        <taxon>Bdellovibrionales</taxon>
        <taxon>Pseudobdellovibrionaceae</taxon>
        <taxon>Bdellovibrio</taxon>
    </lineage>
</organism>